<feature type="chain" id="PRO_5009288750" description="DUF1573 domain-containing protein" evidence="1">
    <location>
        <begin position="19"/>
        <end position="158"/>
    </location>
</feature>
<feature type="signal peptide" evidence="1">
    <location>
        <begin position="1"/>
        <end position="18"/>
    </location>
</feature>
<sequence>MKSTIKALAIGFLVVAMAQSCKKKSEPADQLHIDTAMASPVNPNEAAAKEAQSKPLTNVAISEDTFDFGTIKKGDVKSHTYEITNTGTNPLIISQVSPTCGCTVSEFTKEPILPGKKGKITLKFNSENFEGVVHKTANVFANVSKAPIALNFTANIKK</sequence>
<dbReference type="Gene3D" id="2.60.40.10">
    <property type="entry name" value="Immunoglobulins"/>
    <property type="match status" value="1"/>
</dbReference>
<dbReference type="Proteomes" id="UP000236738">
    <property type="component" value="Unassembled WGS sequence"/>
</dbReference>
<evidence type="ECO:0000256" key="1">
    <source>
        <dbReference type="SAM" id="SignalP"/>
    </source>
</evidence>
<dbReference type="Pfam" id="PF07610">
    <property type="entry name" value="DUF1573"/>
    <property type="match status" value="1"/>
</dbReference>
<keyword evidence="3" id="KW-1185">Reference proteome</keyword>
<dbReference type="OrthoDB" id="826619at2"/>
<reference evidence="3" key="1">
    <citation type="submission" date="2016-10" db="EMBL/GenBank/DDBJ databases">
        <authorList>
            <person name="Varghese N."/>
            <person name="Submissions S."/>
        </authorList>
    </citation>
    <scope>NUCLEOTIDE SEQUENCE [LARGE SCALE GENOMIC DNA]</scope>
    <source>
        <strain evidence="3">DSM 21580</strain>
    </source>
</reference>
<evidence type="ECO:0008006" key="4">
    <source>
        <dbReference type="Google" id="ProtNLM"/>
    </source>
</evidence>
<dbReference type="PANTHER" id="PTHR37833:SF1">
    <property type="entry name" value="SIGNAL PEPTIDE PROTEIN"/>
    <property type="match status" value="1"/>
</dbReference>
<name>A0A1H5WVC7_9FLAO</name>
<dbReference type="InterPro" id="IPR011467">
    <property type="entry name" value="DUF1573"/>
</dbReference>
<proteinExistence type="predicted"/>
<dbReference type="PANTHER" id="PTHR37833">
    <property type="entry name" value="LIPOPROTEIN-RELATED"/>
    <property type="match status" value="1"/>
</dbReference>
<keyword evidence="1" id="KW-0732">Signal</keyword>
<dbReference type="EMBL" id="FNUS01000002">
    <property type="protein sequence ID" value="SEG03388.1"/>
    <property type="molecule type" value="Genomic_DNA"/>
</dbReference>
<protein>
    <recommendedName>
        <fullName evidence="4">DUF1573 domain-containing protein</fullName>
    </recommendedName>
</protein>
<evidence type="ECO:0000313" key="3">
    <source>
        <dbReference type="Proteomes" id="UP000236738"/>
    </source>
</evidence>
<dbReference type="AlphaFoldDB" id="A0A1H5WVC7"/>
<organism evidence="2 3">
    <name type="scientific">Halpernia humi</name>
    <dbReference type="NCBI Taxonomy" id="493375"/>
    <lineage>
        <taxon>Bacteria</taxon>
        <taxon>Pseudomonadati</taxon>
        <taxon>Bacteroidota</taxon>
        <taxon>Flavobacteriia</taxon>
        <taxon>Flavobacteriales</taxon>
        <taxon>Weeksellaceae</taxon>
        <taxon>Chryseobacterium group</taxon>
        <taxon>Halpernia</taxon>
    </lineage>
</organism>
<dbReference type="InterPro" id="IPR013783">
    <property type="entry name" value="Ig-like_fold"/>
</dbReference>
<dbReference type="RefSeq" id="WP_103913324.1">
    <property type="nucleotide sequence ID" value="NZ_FNUS01000002.1"/>
</dbReference>
<gene>
    <name evidence="2" type="ORF">SAMN05421847_1349</name>
</gene>
<dbReference type="PROSITE" id="PS51257">
    <property type="entry name" value="PROKAR_LIPOPROTEIN"/>
    <property type="match status" value="1"/>
</dbReference>
<accession>A0A1H5WVC7</accession>
<evidence type="ECO:0000313" key="2">
    <source>
        <dbReference type="EMBL" id="SEG03388.1"/>
    </source>
</evidence>